<gene>
    <name evidence="3" type="ORF">J2Z32_002363</name>
</gene>
<dbReference type="Proteomes" id="UP001519272">
    <property type="component" value="Unassembled WGS sequence"/>
</dbReference>
<name>A0ABS4FT22_9BACL</name>
<feature type="transmembrane region" description="Helical" evidence="1">
    <location>
        <begin position="173"/>
        <end position="190"/>
    </location>
</feature>
<comment type="caution">
    <text evidence="3">The sequence shown here is derived from an EMBL/GenBank/DDBJ whole genome shotgun (WGS) entry which is preliminary data.</text>
</comment>
<evidence type="ECO:0000256" key="1">
    <source>
        <dbReference type="SAM" id="Phobius"/>
    </source>
</evidence>
<feature type="transmembrane region" description="Helical" evidence="1">
    <location>
        <begin position="44"/>
        <end position="65"/>
    </location>
</feature>
<keyword evidence="1" id="KW-0472">Membrane</keyword>
<evidence type="ECO:0000313" key="4">
    <source>
        <dbReference type="Proteomes" id="UP001519272"/>
    </source>
</evidence>
<dbReference type="InterPro" id="IPR003675">
    <property type="entry name" value="Rce1/LyrA-like_dom"/>
</dbReference>
<feature type="transmembrane region" description="Helical" evidence="1">
    <location>
        <begin position="223"/>
        <end position="245"/>
    </location>
</feature>
<dbReference type="Pfam" id="PF02517">
    <property type="entry name" value="Rce1-like"/>
    <property type="match status" value="1"/>
</dbReference>
<feature type="transmembrane region" description="Helical" evidence="1">
    <location>
        <begin position="6"/>
        <end position="23"/>
    </location>
</feature>
<feature type="transmembrane region" description="Helical" evidence="1">
    <location>
        <begin position="197"/>
        <end position="217"/>
    </location>
</feature>
<evidence type="ECO:0000313" key="3">
    <source>
        <dbReference type="EMBL" id="MBP1905715.1"/>
    </source>
</evidence>
<proteinExistence type="predicted"/>
<feature type="domain" description="CAAX prenyl protease 2/Lysostaphin resistance protein A-like" evidence="2">
    <location>
        <begin position="137"/>
        <end position="240"/>
    </location>
</feature>
<dbReference type="EMBL" id="JAGGKG010000010">
    <property type="protein sequence ID" value="MBP1905715.1"/>
    <property type="molecule type" value="Genomic_DNA"/>
</dbReference>
<feature type="transmembrane region" description="Helical" evidence="1">
    <location>
        <begin position="85"/>
        <end position="112"/>
    </location>
</feature>
<organism evidence="3 4">
    <name type="scientific">Paenibacillus turicensis</name>
    <dbReference type="NCBI Taxonomy" id="160487"/>
    <lineage>
        <taxon>Bacteria</taxon>
        <taxon>Bacillati</taxon>
        <taxon>Bacillota</taxon>
        <taxon>Bacilli</taxon>
        <taxon>Bacillales</taxon>
        <taxon>Paenibacillaceae</taxon>
        <taxon>Paenibacillus</taxon>
    </lineage>
</organism>
<sequence length="261" mass="29180">MYSSLVVALILFVLCLPGIWLMSKNSVADFIAQSKGSISERNFFILNFLVMTIFINLSISAGIYFGSKIGLKDLFLEGIGNGNIILINLLQQVGVGTVGGIICGLVWVVSYYKFIRNRMDKTSVQASEQLRQQLGLTVQITSGGIVEEIIFRWGLLSLTMWAVLKLIPSEAIAFWASILITGIIFGLAHLPGYVEKGFVISPFLIFVMLYGNLWVSIVCGYLFWKFGIIAAILVHMLFHVVWYLCELKNKGKNERETINYS</sequence>
<reference evidence="3 4" key="1">
    <citation type="submission" date="2021-03" db="EMBL/GenBank/DDBJ databases">
        <title>Genomic Encyclopedia of Type Strains, Phase IV (KMG-IV): sequencing the most valuable type-strain genomes for metagenomic binning, comparative biology and taxonomic classification.</title>
        <authorList>
            <person name="Goeker M."/>
        </authorList>
    </citation>
    <scope>NUCLEOTIDE SEQUENCE [LARGE SCALE GENOMIC DNA]</scope>
    <source>
        <strain evidence="3 4">DSM 14349</strain>
    </source>
</reference>
<accession>A0ABS4FT22</accession>
<keyword evidence="4" id="KW-1185">Reference proteome</keyword>
<keyword evidence="1" id="KW-1133">Transmembrane helix</keyword>
<dbReference type="RefSeq" id="WP_210089339.1">
    <property type="nucleotide sequence ID" value="NZ_JAGGKG010000010.1"/>
</dbReference>
<protein>
    <recommendedName>
        <fullName evidence="2">CAAX prenyl protease 2/Lysostaphin resistance protein A-like domain-containing protein</fullName>
    </recommendedName>
</protein>
<evidence type="ECO:0000259" key="2">
    <source>
        <dbReference type="Pfam" id="PF02517"/>
    </source>
</evidence>
<keyword evidence="1" id="KW-0812">Transmembrane</keyword>